<evidence type="ECO:0000259" key="4">
    <source>
        <dbReference type="Pfam" id="PF00171"/>
    </source>
</evidence>
<gene>
    <name evidence="5" type="ORF">ABID37_003862</name>
</gene>
<organism evidence="5 6">
    <name type="scientific">Aquamicrobium terrae</name>
    <dbReference type="NCBI Taxonomy" id="1324945"/>
    <lineage>
        <taxon>Bacteria</taxon>
        <taxon>Pseudomonadati</taxon>
        <taxon>Pseudomonadota</taxon>
        <taxon>Alphaproteobacteria</taxon>
        <taxon>Hyphomicrobiales</taxon>
        <taxon>Phyllobacteriaceae</taxon>
        <taxon>Aquamicrobium</taxon>
    </lineage>
</organism>
<dbReference type="InterPro" id="IPR015590">
    <property type="entry name" value="Aldehyde_DH_dom"/>
</dbReference>
<dbReference type="Pfam" id="PF00171">
    <property type="entry name" value="Aldedh"/>
    <property type="match status" value="1"/>
</dbReference>
<dbReference type="EMBL" id="JBEPML010000016">
    <property type="protein sequence ID" value="MET3793624.1"/>
    <property type="molecule type" value="Genomic_DNA"/>
</dbReference>
<evidence type="ECO:0000313" key="6">
    <source>
        <dbReference type="Proteomes" id="UP001549076"/>
    </source>
</evidence>
<dbReference type="InterPro" id="IPR016162">
    <property type="entry name" value="Ald_DH_N"/>
</dbReference>
<reference evidence="5 6" key="1">
    <citation type="submission" date="2024-06" db="EMBL/GenBank/DDBJ databases">
        <title>Genomic Encyclopedia of Type Strains, Phase IV (KMG-IV): sequencing the most valuable type-strain genomes for metagenomic binning, comparative biology and taxonomic classification.</title>
        <authorList>
            <person name="Goeker M."/>
        </authorList>
    </citation>
    <scope>NUCLEOTIDE SEQUENCE [LARGE SCALE GENOMIC DNA]</scope>
    <source>
        <strain evidence="5 6">DSM 27865</strain>
    </source>
</reference>
<evidence type="ECO:0000256" key="1">
    <source>
        <dbReference type="ARBA" id="ARBA00023002"/>
    </source>
</evidence>
<dbReference type="InterPro" id="IPR016161">
    <property type="entry name" value="Ald_DH/histidinol_DH"/>
</dbReference>
<accession>A0ABV2N3L1</accession>
<dbReference type="Proteomes" id="UP001549076">
    <property type="component" value="Unassembled WGS sequence"/>
</dbReference>
<comment type="caution">
    <text evidence="5">The sequence shown here is derived from an EMBL/GenBank/DDBJ whole genome shotgun (WGS) entry which is preliminary data.</text>
</comment>
<feature type="active site" evidence="2">
    <location>
        <position position="66"/>
    </location>
</feature>
<evidence type="ECO:0000256" key="2">
    <source>
        <dbReference type="PROSITE-ProRule" id="PRU10007"/>
    </source>
</evidence>
<protein>
    <submittedName>
        <fullName evidence="5">Acyl-CoA reductase-like NAD-dependent aldehyde dehydrogenase</fullName>
    </submittedName>
</protein>
<dbReference type="Gene3D" id="3.40.605.10">
    <property type="entry name" value="Aldehyde Dehydrogenase, Chain A, domain 1"/>
    <property type="match status" value="1"/>
</dbReference>
<dbReference type="Gene3D" id="3.40.309.10">
    <property type="entry name" value="Aldehyde Dehydrogenase, Chain A, domain 2"/>
    <property type="match status" value="1"/>
</dbReference>
<feature type="domain" description="Aldehyde dehydrogenase" evidence="4">
    <location>
        <begin position="9"/>
        <end position="120"/>
    </location>
</feature>
<dbReference type="InterPro" id="IPR029510">
    <property type="entry name" value="Ald_DH_CS_GLU"/>
</dbReference>
<keyword evidence="1 3" id="KW-0560">Oxidoreductase</keyword>
<proteinExistence type="inferred from homology"/>
<sequence length="123" mass="13017">MEDHHLHRRAAAEAGLPEEIVTVAVGGVELGKALVSARDVRMVSFTGGFAAGAITRTAGLKKLAMELGGNAPVIILADCDFDNAVERCVSGSFWAAGQNCIGAQRILVQSSIYERFRDALGHH</sequence>
<dbReference type="PROSITE" id="PS00687">
    <property type="entry name" value="ALDEHYDE_DEHYDR_GLU"/>
    <property type="match status" value="1"/>
</dbReference>
<keyword evidence="6" id="KW-1185">Reference proteome</keyword>
<name>A0ABV2N3L1_9HYPH</name>
<dbReference type="SUPFAM" id="SSF53720">
    <property type="entry name" value="ALDH-like"/>
    <property type="match status" value="1"/>
</dbReference>
<dbReference type="PANTHER" id="PTHR11699">
    <property type="entry name" value="ALDEHYDE DEHYDROGENASE-RELATED"/>
    <property type="match status" value="1"/>
</dbReference>
<evidence type="ECO:0000256" key="3">
    <source>
        <dbReference type="RuleBase" id="RU003345"/>
    </source>
</evidence>
<evidence type="ECO:0000313" key="5">
    <source>
        <dbReference type="EMBL" id="MET3793624.1"/>
    </source>
</evidence>
<dbReference type="InterPro" id="IPR016163">
    <property type="entry name" value="Ald_DH_C"/>
</dbReference>
<comment type="similarity">
    <text evidence="3">Belongs to the aldehyde dehydrogenase family.</text>
</comment>